<keyword evidence="5 7" id="KW-0732">Signal</keyword>
<feature type="signal peptide" evidence="7">
    <location>
        <begin position="1"/>
        <end position="23"/>
    </location>
</feature>
<evidence type="ECO:0000256" key="2">
    <source>
        <dbReference type="ARBA" id="ARBA00009178"/>
    </source>
</evidence>
<dbReference type="AlphaFoldDB" id="A0AA88A8Y6"/>
<dbReference type="Pfam" id="PF05498">
    <property type="entry name" value="RALF"/>
    <property type="match status" value="1"/>
</dbReference>
<protein>
    <submittedName>
        <fullName evidence="8">Uncharacterized protein</fullName>
    </submittedName>
</protein>
<evidence type="ECO:0000256" key="5">
    <source>
        <dbReference type="ARBA" id="ARBA00022729"/>
    </source>
</evidence>
<evidence type="ECO:0000256" key="6">
    <source>
        <dbReference type="ARBA" id="ARBA00023157"/>
    </source>
</evidence>
<evidence type="ECO:0000313" key="9">
    <source>
        <dbReference type="Proteomes" id="UP001187192"/>
    </source>
</evidence>
<dbReference type="GO" id="GO:0040008">
    <property type="term" value="P:regulation of growth"/>
    <property type="evidence" value="ECO:0007669"/>
    <property type="project" value="UniProtKB-ARBA"/>
</dbReference>
<dbReference type="Gramene" id="FCD_00000217-RA">
    <property type="protein sequence ID" value="FCD_00000217-RA:cds"/>
    <property type="gene ID" value="FCD_00000217"/>
</dbReference>
<gene>
    <name evidence="8" type="ORF">TIFTF001_019410</name>
</gene>
<sequence length="74" mass="7951">MEVTKLKALVLICLSILGTAVLGASSGEARHPLGIGDEYRMVYGRKYSRIPAAPYTRGCLKIQRCRTSPPASTG</sequence>
<evidence type="ECO:0000256" key="3">
    <source>
        <dbReference type="ARBA" id="ARBA00022525"/>
    </source>
</evidence>
<dbReference type="GO" id="GO:0005179">
    <property type="term" value="F:hormone activity"/>
    <property type="evidence" value="ECO:0007669"/>
    <property type="project" value="UniProtKB-KW"/>
</dbReference>
<dbReference type="InterPro" id="IPR008801">
    <property type="entry name" value="RALF"/>
</dbReference>
<comment type="similarity">
    <text evidence="2">Belongs to the plant rapid alkalinization factor (RALF) family.</text>
</comment>
<reference evidence="8" key="1">
    <citation type="submission" date="2023-07" db="EMBL/GenBank/DDBJ databases">
        <title>draft genome sequence of fig (Ficus carica).</title>
        <authorList>
            <person name="Takahashi T."/>
            <person name="Nishimura K."/>
        </authorList>
    </citation>
    <scope>NUCLEOTIDE SEQUENCE</scope>
</reference>
<dbReference type="GO" id="GO:0005576">
    <property type="term" value="C:extracellular region"/>
    <property type="evidence" value="ECO:0007669"/>
    <property type="project" value="UniProtKB-SubCell"/>
</dbReference>
<evidence type="ECO:0000256" key="7">
    <source>
        <dbReference type="SAM" id="SignalP"/>
    </source>
</evidence>
<accession>A0AA88A8Y6</accession>
<dbReference type="EMBL" id="BTGU01000033">
    <property type="protein sequence ID" value="GMN50238.1"/>
    <property type="molecule type" value="Genomic_DNA"/>
</dbReference>
<organism evidence="8 9">
    <name type="scientific">Ficus carica</name>
    <name type="common">Common fig</name>
    <dbReference type="NCBI Taxonomy" id="3494"/>
    <lineage>
        <taxon>Eukaryota</taxon>
        <taxon>Viridiplantae</taxon>
        <taxon>Streptophyta</taxon>
        <taxon>Embryophyta</taxon>
        <taxon>Tracheophyta</taxon>
        <taxon>Spermatophyta</taxon>
        <taxon>Magnoliopsida</taxon>
        <taxon>eudicotyledons</taxon>
        <taxon>Gunneridae</taxon>
        <taxon>Pentapetalae</taxon>
        <taxon>rosids</taxon>
        <taxon>fabids</taxon>
        <taxon>Rosales</taxon>
        <taxon>Moraceae</taxon>
        <taxon>Ficeae</taxon>
        <taxon>Ficus</taxon>
    </lineage>
</organism>
<dbReference type="Proteomes" id="UP001187192">
    <property type="component" value="Unassembled WGS sequence"/>
</dbReference>
<comment type="caution">
    <text evidence="8">The sequence shown here is derived from an EMBL/GenBank/DDBJ whole genome shotgun (WGS) entry which is preliminary data.</text>
</comment>
<evidence type="ECO:0000313" key="8">
    <source>
        <dbReference type="EMBL" id="GMN50238.1"/>
    </source>
</evidence>
<keyword evidence="9" id="KW-1185">Reference proteome</keyword>
<name>A0AA88A8Y6_FICCA</name>
<keyword evidence="3" id="KW-0964">Secreted</keyword>
<keyword evidence="4" id="KW-0372">Hormone</keyword>
<proteinExistence type="inferred from homology"/>
<comment type="subcellular location">
    <subcellularLocation>
        <location evidence="1">Secreted</location>
    </subcellularLocation>
</comment>
<evidence type="ECO:0000256" key="1">
    <source>
        <dbReference type="ARBA" id="ARBA00004613"/>
    </source>
</evidence>
<feature type="chain" id="PRO_5041709755" evidence="7">
    <location>
        <begin position="24"/>
        <end position="74"/>
    </location>
</feature>
<keyword evidence="6" id="KW-1015">Disulfide bond</keyword>
<evidence type="ECO:0000256" key="4">
    <source>
        <dbReference type="ARBA" id="ARBA00022702"/>
    </source>
</evidence>